<name>A0A2T6ZHW7_TUBBO</name>
<keyword evidence="2" id="KW-0812">Transmembrane</keyword>
<feature type="region of interest" description="Disordered" evidence="1">
    <location>
        <begin position="164"/>
        <end position="293"/>
    </location>
</feature>
<proteinExistence type="predicted"/>
<feature type="transmembrane region" description="Helical" evidence="2">
    <location>
        <begin position="38"/>
        <end position="56"/>
    </location>
</feature>
<feature type="transmembrane region" description="Helical" evidence="2">
    <location>
        <begin position="6"/>
        <end position="26"/>
    </location>
</feature>
<reference evidence="3 4" key="1">
    <citation type="submission" date="2017-04" db="EMBL/GenBank/DDBJ databases">
        <title>Draft genome sequence of Tuber borchii Vittad., a whitish edible truffle.</title>
        <authorList>
            <consortium name="DOE Joint Genome Institute"/>
            <person name="Murat C."/>
            <person name="Kuo A."/>
            <person name="Barry K.W."/>
            <person name="Clum A."/>
            <person name="Dockter R.B."/>
            <person name="Fauchery L."/>
            <person name="Iotti M."/>
            <person name="Kohler A."/>
            <person name="Labutti K."/>
            <person name="Lindquist E.A."/>
            <person name="Lipzen A."/>
            <person name="Ohm R.A."/>
            <person name="Wang M."/>
            <person name="Grigoriev I.V."/>
            <person name="Zambonelli A."/>
            <person name="Martin F.M."/>
        </authorList>
    </citation>
    <scope>NUCLEOTIDE SEQUENCE [LARGE SCALE GENOMIC DNA]</scope>
    <source>
        <strain evidence="3 4">Tbo3840</strain>
    </source>
</reference>
<organism evidence="3 4">
    <name type="scientific">Tuber borchii</name>
    <name type="common">White truffle</name>
    <dbReference type="NCBI Taxonomy" id="42251"/>
    <lineage>
        <taxon>Eukaryota</taxon>
        <taxon>Fungi</taxon>
        <taxon>Dikarya</taxon>
        <taxon>Ascomycota</taxon>
        <taxon>Pezizomycotina</taxon>
        <taxon>Pezizomycetes</taxon>
        <taxon>Pezizales</taxon>
        <taxon>Tuberaceae</taxon>
        <taxon>Tuber</taxon>
    </lineage>
</organism>
<feature type="compositionally biased region" description="Basic and acidic residues" evidence="1">
    <location>
        <begin position="260"/>
        <end position="270"/>
    </location>
</feature>
<evidence type="ECO:0000313" key="3">
    <source>
        <dbReference type="EMBL" id="PUU75085.1"/>
    </source>
</evidence>
<protein>
    <submittedName>
        <fullName evidence="3">Uncharacterized protein</fullName>
    </submittedName>
</protein>
<dbReference type="Proteomes" id="UP000244722">
    <property type="component" value="Unassembled WGS sequence"/>
</dbReference>
<gene>
    <name evidence="3" type="ORF">B9Z19DRAFT_1091120</name>
</gene>
<evidence type="ECO:0000256" key="1">
    <source>
        <dbReference type="SAM" id="MobiDB-lite"/>
    </source>
</evidence>
<dbReference type="OrthoDB" id="10496550at2759"/>
<dbReference type="AlphaFoldDB" id="A0A2T6ZHW7"/>
<evidence type="ECO:0000313" key="4">
    <source>
        <dbReference type="Proteomes" id="UP000244722"/>
    </source>
</evidence>
<keyword evidence="2" id="KW-0472">Membrane</keyword>
<sequence>MDNTATLWPSLVTQVVSHLIILACAFTITRDSIQVQSYSGWLCLLCIEAIGLLIFGDSKYFSALLDHMGCSQWEEPLWVMICNVGVFSCVHCIYLMTTTESQLASDTPPLDSSFPGPEELDRGDYTFTLLVKLEAHEARLENNRRREEDYRISAGELPPFLLAIGEGTEDGEGEDNGISDDEPPNGDFWDFFNAIDGPPMEHPRGDDSGDSGGSGDSDETVRPSSARPHVRPENLYRRPVSIPGFPLQALTQIGPATARPRTEQEGRDGRASSPEDQPSAGEDHPVSPNTARNFPLYTEHLRTRLVSPQLSITLLGDDGVL</sequence>
<feature type="transmembrane region" description="Helical" evidence="2">
    <location>
        <begin position="76"/>
        <end position="96"/>
    </location>
</feature>
<evidence type="ECO:0000256" key="2">
    <source>
        <dbReference type="SAM" id="Phobius"/>
    </source>
</evidence>
<accession>A0A2T6ZHW7</accession>
<keyword evidence="4" id="KW-1185">Reference proteome</keyword>
<keyword evidence="2" id="KW-1133">Transmembrane helix</keyword>
<dbReference type="EMBL" id="NESQ01000251">
    <property type="protein sequence ID" value="PUU75085.1"/>
    <property type="molecule type" value="Genomic_DNA"/>
</dbReference>
<feature type="compositionally biased region" description="Acidic residues" evidence="1">
    <location>
        <begin position="167"/>
        <end position="184"/>
    </location>
</feature>
<comment type="caution">
    <text evidence="3">The sequence shown here is derived from an EMBL/GenBank/DDBJ whole genome shotgun (WGS) entry which is preliminary data.</text>
</comment>